<organism evidence="1">
    <name type="scientific">Amphimedon queenslandica</name>
    <name type="common">Sponge</name>
    <dbReference type="NCBI Taxonomy" id="400682"/>
    <lineage>
        <taxon>Eukaryota</taxon>
        <taxon>Metazoa</taxon>
        <taxon>Porifera</taxon>
        <taxon>Demospongiae</taxon>
        <taxon>Heteroscleromorpha</taxon>
        <taxon>Haplosclerida</taxon>
        <taxon>Niphatidae</taxon>
        <taxon>Amphimedon</taxon>
    </lineage>
</organism>
<dbReference type="InParanoid" id="A0A1X7VF22"/>
<dbReference type="AlphaFoldDB" id="A0A1X7VF22"/>
<evidence type="ECO:0000313" key="1">
    <source>
        <dbReference type="EnsemblMetazoa" id="Aqu2.1.38339_001"/>
    </source>
</evidence>
<sequence>DCQQIDQSSCLFHHKLLSHLEPSTPHWPTKKYTLIVQPLIKDISYK</sequence>
<reference evidence="1" key="1">
    <citation type="submission" date="2017-05" db="UniProtKB">
        <authorList>
            <consortium name="EnsemblMetazoa"/>
        </authorList>
    </citation>
    <scope>IDENTIFICATION</scope>
</reference>
<accession>A0A1X7VF22</accession>
<dbReference type="EnsemblMetazoa" id="Aqu2.1.38339_001">
    <property type="protein sequence ID" value="Aqu2.1.38339_001"/>
    <property type="gene ID" value="Aqu2.1.38339"/>
</dbReference>
<proteinExistence type="predicted"/>
<protein>
    <submittedName>
        <fullName evidence="1">Uncharacterized protein</fullName>
    </submittedName>
</protein>
<name>A0A1X7VF22_AMPQE</name>